<dbReference type="SUPFAM" id="SSF54637">
    <property type="entry name" value="Thioesterase/thiol ester dehydrase-isomerase"/>
    <property type="match status" value="1"/>
</dbReference>
<organism evidence="3 4">
    <name type="scientific">Robbsia andropogonis</name>
    <dbReference type="NCBI Taxonomy" id="28092"/>
    <lineage>
        <taxon>Bacteria</taxon>
        <taxon>Pseudomonadati</taxon>
        <taxon>Pseudomonadota</taxon>
        <taxon>Betaproteobacteria</taxon>
        <taxon>Burkholderiales</taxon>
        <taxon>Burkholderiaceae</taxon>
        <taxon>Robbsia</taxon>
    </lineage>
</organism>
<name>A0A0F5JZW0_9BURK</name>
<dbReference type="InterPro" id="IPR003736">
    <property type="entry name" value="PAAI_dom"/>
</dbReference>
<dbReference type="GO" id="GO:0016289">
    <property type="term" value="F:acyl-CoA hydrolase activity"/>
    <property type="evidence" value="ECO:0007669"/>
    <property type="project" value="UniProtKB-ARBA"/>
</dbReference>
<dbReference type="STRING" id="28092.WM40_12735"/>
<evidence type="ECO:0000259" key="2">
    <source>
        <dbReference type="Pfam" id="PF03061"/>
    </source>
</evidence>
<dbReference type="OrthoDB" id="4717506at2"/>
<keyword evidence="1" id="KW-0378">Hydrolase</keyword>
<reference evidence="3 4" key="1">
    <citation type="submission" date="2015-03" db="EMBL/GenBank/DDBJ databases">
        <title>Draft Genome Sequence of Burkholderia andropogonis type strain ICMP2807, isolated from Sorghum bicolor.</title>
        <authorList>
            <person name="Lopes-Santos L."/>
            <person name="Castro D.B."/>
            <person name="Ottoboni L.M."/>
            <person name="Park D."/>
            <person name="Weirc B.S."/>
            <person name="Destefano S.A."/>
        </authorList>
    </citation>
    <scope>NUCLEOTIDE SEQUENCE [LARGE SCALE GENOMIC DNA]</scope>
    <source>
        <strain evidence="3 4">ICMP2807</strain>
    </source>
</reference>
<dbReference type="InterPro" id="IPR006683">
    <property type="entry name" value="Thioestr_dom"/>
</dbReference>
<evidence type="ECO:0000313" key="4">
    <source>
        <dbReference type="Proteomes" id="UP000033618"/>
    </source>
</evidence>
<comment type="caution">
    <text evidence="3">The sequence shown here is derived from an EMBL/GenBank/DDBJ whole genome shotgun (WGS) entry which is preliminary data.</text>
</comment>
<dbReference type="EMBL" id="LAQU01000012">
    <property type="protein sequence ID" value="KKB63210.1"/>
    <property type="molecule type" value="Genomic_DNA"/>
</dbReference>
<gene>
    <name evidence="3" type="ORF">WM40_12735</name>
</gene>
<dbReference type="NCBIfam" id="TIGR00369">
    <property type="entry name" value="unchar_dom_1"/>
    <property type="match status" value="1"/>
</dbReference>
<sequence length="160" mass="17056">MESDAIHPDAANPFLRELGVRTVRADASGSEVVLALSGRHMNRWAIAHGGVTMTLLDAALGHAAREVERPPGDMAVDRSRGVVTVDMSVTFIQPGQGILTAYGRVLHRSTTMAFCEGEVRDADGGLVAKALGTFKYLRKLPLGRKVRAEVTHVPPSAADS</sequence>
<dbReference type="Pfam" id="PF03061">
    <property type="entry name" value="4HBT"/>
    <property type="match status" value="1"/>
</dbReference>
<dbReference type="PATRIC" id="fig|28092.6.peg.2998"/>
<evidence type="ECO:0000313" key="3">
    <source>
        <dbReference type="EMBL" id="KKB63210.1"/>
    </source>
</evidence>
<proteinExistence type="predicted"/>
<dbReference type="Proteomes" id="UP000033618">
    <property type="component" value="Unassembled WGS sequence"/>
</dbReference>
<feature type="domain" description="Thioesterase" evidence="2">
    <location>
        <begin position="46"/>
        <end position="128"/>
    </location>
</feature>
<accession>A0A0F5JZW0</accession>
<evidence type="ECO:0000256" key="1">
    <source>
        <dbReference type="ARBA" id="ARBA00022801"/>
    </source>
</evidence>
<protein>
    <submittedName>
        <fullName evidence="3">Thioesterase</fullName>
    </submittedName>
</protein>
<dbReference type="InterPro" id="IPR029069">
    <property type="entry name" value="HotDog_dom_sf"/>
</dbReference>
<keyword evidence="4" id="KW-1185">Reference proteome</keyword>
<dbReference type="CDD" id="cd03443">
    <property type="entry name" value="PaaI_thioesterase"/>
    <property type="match status" value="1"/>
</dbReference>
<dbReference type="Gene3D" id="3.10.129.10">
    <property type="entry name" value="Hotdog Thioesterase"/>
    <property type="match status" value="1"/>
</dbReference>
<dbReference type="RefSeq" id="WP_036009219.1">
    <property type="nucleotide sequence ID" value="NZ_CP191271.1"/>
</dbReference>
<dbReference type="AlphaFoldDB" id="A0A0F5JZW0"/>